<dbReference type="Gene3D" id="3.40.50.2020">
    <property type="match status" value="1"/>
</dbReference>
<keyword evidence="8" id="KW-0328">Glycosyltransferase</keyword>
<dbReference type="GO" id="GO:0005829">
    <property type="term" value="C:cytosol"/>
    <property type="evidence" value="ECO:0007669"/>
    <property type="project" value="TreeGrafter"/>
</dbReference>
<evidence type="ECO:0000256" key="9">
    <source>
        <dbReference type="ARBA" id="ARBA00022679"/>
    </source>
</evidence>
<proteinExistence type="inferred from homology"/>
<evidence type="ECO:0000256" key="3">
    <source>
        <dbReference type="ARBA" id="ARBA00004659"/>
    </source>
</evidence>
<name>A0A6A6KH53_HEVBR</name>
<evidence type="ECO:0000256" key="1">
    <source>
        <dbReference type="ARBA" id="ARBA00000868"/>
    </source>
</evidence>
<dbReference type="InterPro" id="IPR029057">
    <property type="entry name" value="PRTase-like"/>
</dbReference>
<reference evidence="11 12" key="1">
    <citation type="journal article" date="2020" name="Mol. Plant">
        <title>The Chromosome-Based Rubber Tree Genome Provides New Insights into Spurge Genome Evolution and Rubber Biosynthesis.</title>
        <authorList>
            <person name="Liu J."/>
            <person name="Shi C."/>
            <person name="Shi C.C."/>
            <person name="Li W."/>
            <person name="Zhang Q.J."/>
            <person name="Zhang Y."/>
            <person name="Li K."/>
            <person name="Lu H.F."/>
            <person name="Shi C."/>
            <person name="Zhu S.T."/>
            <person name="Xiao Z.Y."/>
            <person name="Nan H."/>
            <person name="Yue Y."/>
            <person name="Zhu X.G."/>
            <person name="Wu Y."/>
            <person name="Hong X.N."/>
            <person name="Fan G.Y."/>
            <person name="Tong Y."/>
            <person name="Zhang D."/>
            <person name="Mao C.L."/>
            <person name="Liu Y.L."/>
            <person name="Hao S.J."/>
            <person name="Liu W.Q."/>
            <person name="Lv M.Q."/>
            <person name="Zhang H.B."/>
            <person name="Liu Y."/>
            <person name="Hu-Tang G.R."/>
            <person name="Wang J.P."/>
            <person name="Wang J.H."/>
            <person name="Sun Y.H."/>
            <person name="Ni S.B."/>
            <person name="Chen W.B."/>
            <person name="Zhang X.C."/>
            <person name="Jiao Y.N."/>
            <person name="Eichler E.E."/>
            <person name="Li G.H."/>
            <person name="Liu X."/>
            <person name="Gao L.Z."/>
        </authorList>
    </citation>
    <scope>NUCLEOTIDE SEQUENCE [LARGE SCALE GENOMIC DNA]</scope>
    <source>
        <strain evidence="12">cv. GT1</strain>
        <tissue evidence="11">Leaf</tissue>
    </source>
</reference>
<accession>A0A6A6KH53</accession>
<evidence type="ECO:0000256" key="6">
    <source>
        <dbReference type="ARBA" id="ARBA00011893"/>
    </source>
</evidence>
<dbReference type="InterPro" id="IPR050120">
    <property type="entry name" value="Adenine_PRTase"/>
</dbReference>
<evidence type="ECO:0000256" key="5">
    <source>
        <dbReference type="ARBA" id="ARBA00011738"/>
    </source>
</evidence>
<dbReference type="Proteomes" id="UP000467840">
    <property type="component" value="Chromosome 3"/>
</dbReference>
<dbReference type="CDD" id="cd06223">
    <property type="entry name" value="PRTases_typeI"/>
    <property type="match status" value="1"/>
</dbReference>
<dbReference type="SUPFAM" id="SSF53271">
    <property type="entry name" value="PRTase-like"/>
    <property type="match status" value="1"/>
</dbReference>
<gene>
    <name evidence="11" type="ORF">GH714_039420</name>
</gene>
<dbReference type="PANTHER" id="PTHR11776">
    <property type="entry name" value="ADENINE PHOSPHORIBOSYLTRANSFERASE"/>
    <property type="match status" value="1"/>
</dbReference>
<evidence type="ECO:0000256" key="2">
    <source>
        <dbReference type="ARBA" id="ARBA00004496"/>
    </source>
</evidence>
<dbReference type="AlphaFoldDB" id="A0A6A6KH53"/>
<keyword evidence="12" id="KW-1185">Reference proteome</keyword>
<comment type="subcellular location">
    <subcellularLocation>
        <location evidence="2">Cytoplasm</location>
    </subcellularLocation>
</comment>
<organism evidence="11 12">
    <name type="scientific">Hevea brasiliensis</name>
    <name type="common">Para rubber tree</name>
    <name type="synonym">Siphonia brasiliensis</name>
    <dbReference type="NCBI Taxonomy" id="3981"/>
    <lineage>
        <taxon>Eukaryota</taxon>
        <taxon>Viridiplantae</taxon>
        <taxon>Streptophyta</taxon>
        <taxon>Embryophyta</taxon>
        <taxon>Tracheophyta</taxon>
        <taxon>Spermatophyta</taxon>
        <taxon>Magnoliopsida</taxon>
        <taxon>eudicotyledons</taxon>
        <taxon>Gunneridae</taxon>
        <taxon>Pentapetalae</taxon>
        <taxon>rosids</taxon>
        <taxon>fabids</taxon>
        <taxon>Malpighiales</taxon>
        <taxon>Euphorbiaceae</taxon>
        <taxon>Crotonoideae</taxon>
        <taxon>Micrandreae</taxon>
        <taxon>Hevea</taxon>
    </lineage>
</organism>
<comment type="catalytic activity">
    <reaction evidence="1">
        <text>AMP + diphosphate = 5-phospho-alpha-D-ribose 1-diphosphate + adenine</text>
        <dbReference type="Rhea" id="RHEA:16609"/>
        <dbReference type="ChEBI" id="CHEBI:16708"/>
        <dbReference type="ChEBI" id="CHEBI:33019"/>
        <dbReference type="ChEBI" id="CHEBI:58017"/>
        <dbReference type="ChEBI" id="CHEBI:456215"/>
        <dbReference type="EC" id="2.4.2.7"/>
    </reaction>
</comment>
<sequence>MNASFTRIEARGFMFGPSIALAIGAKFVPLRKSGKLPERMGAEVVECACVIGLPEAKGQCRLKGKPLYILVEPRDIDCYQERDDAQAIGQ</sequence>
<evidence type="ECO:0000256" key="7">
    <source>
        <dbReference type="ARBA" id="ARBA00022490"/>
    </source>
</evidence>
<dbReference type="PANTHER" id="PTHR11776:SF22">
    <property type="entry name" value="ADENINE PHOSPHORIBOSYLTRANSFERASE 5"/>
    <property type="match status" value="1"/>
</dbReference>
<evidence type="ECO:0000256" key="4">
    <source>
        <dbReference type="ARBA" id="ARBA00008391"/>
    </source>
</evidence>
<dbReference type="GO" id="GO:0003999">
    <property type="term" value="F:adenine phosphoribosyltransferase activity"/>
    <property type="evidence" value="ECO:0007669"/>
    <property type="project" value="UniProtKB-EC"/>
</dbReference>
<comment type="similarity">
    <text evidence="4">Belongs to the purine/pyrimidine phosphoribosyltransferase family.</text>
</comment>
<keyword evidence="7" id="KW-0963">Cytoplasm</keyword>
<comment type="pathway">
    <text evidence="3">Purine metabolism; AMP biosynthesis via salvage pathway; AMP from adenine: step 1/1.</text>
</comment>
<evidence type="ECO:0000256" key="10">
    <source>
        <dbReference type="ARBA" id="ARBA00022726"/>
    </source>
</evidence>
<comment type="subunit">
    <text evidence="5">Homodimer.</text>
</comment>
<dbReference type="GO" id="GO:0006166">
    <property type="term" value="P:purine ribonucleoside salvage"/>
    <property type="evidence" value="ECO:0007669"/>
    <property type="project" value="UniProtKB-KW"/>
</dbReference>
<evidence type="ECO:0000256" key="8">
    <source>
        <dbReference type="ARBA" id="ARBA00022676"/>
    </source>
</evidence>
<keyword evidence="10" id="KW-0660">Purine salvage</keyword>
<comment type="caution">
    <text evidence="11">The sequence shown here is derived from an EMBL/GenBank/DDBJ whole genome shotgun (WGS) entry which is preliminary data.</text>
</comment>
<dbReference type="EMBL" id="JAAGAX010000017">
    <property type="protein sequence ID" value="KAF2287238.1"/>
    <property type="molecule type" value="Genomic_DNA"/>
</dbReference>
<evidence type="ECO:0000313" key="11">
    <source>
        <dbReference type="EMBL" id="KAF2287238.1"/>
    </source>
</evidence>
<dbReference type="EC" id="2.4.2.7" evidence="6"/>
<evidence type="ECO:0000313" key="12">
    <source>
        <dbReference type="Proteomes" id="UP000467840"/>
    </source>
</evidence>
<dbReference type="InterPro" id="IPR000836">
    <property type="entry name" value="PRTase_dom"/>
</dbReference>
<keyword evidence="9" id="KW-0808">Transferase</keyword>
<protein>
    <recommendedName>
        <fullName evidence="6">adenine phosphoribosyltransferase</fullName>
        <ecNumber evidence="6">2.4.2.7</ecNumber>
    </recommendedName>
</protein>